<dbReference type="GO" id="GO:0004674">
    <property type="term" value="F:protein serine/threonine kinase activity"/>
    <property type="evidence" value="ECO:0007669"/>
    <property type="project" value="UniProtKB-KW"/>
</dbReference>
<keyword evidence="3 9" id="KW-0418">Kinase</keyword>
<evidence type="ECO:0000256" key="6">
    <source>
        <dbReference type="SAM" id="MobiDB-lite"/>
    </source>
</evidence>
<dbReference type="SMART" id="SM00220">
    <property type="entry name" value="S_TKc"/>
    <property type="match status" value="1"/>
</dbReference>
<dbReference type="Gene3D" id="1.10.510.10">
    <property type="entry name" value="Transferase(Phosphotransferase) domain 1"/>
    <property type="match status" value="1"/>
</dbReference>
<dbReference type="PROSITE" id="PS00107">
    <property type="entry name" value="PROTEIN_KINASE_ATP"/>
    <property type="match status" value="1"/>
</dbReference>
<evidence type="ECO:0000256" key="4">
    <source>
        <dbReference type="ARBA" id="ARBA00022840"/>
    </source>
</evidence>
<evidence type="ECO:0000256" key="5">
    <source>
        <dbReference type="PROSITE-ProRule" id="PRU10141"/>
    </source>
</evidence>
<dbReference type="Gene3D" id="3.30.200.20">
    <property type="entry name" value="Phosphorylase Kinase, domain 1"/>
    <property type="match status" value="1"/>
</dbReference>
<feature type="transmembrane region" description="Helical" evidence="7">
    <location>
        <begin position="429"/>
        <end position="455"/>
    </location>
</feature>
<keyword evidence="4 5" id="KW-0067">ATP-binding</keyword>
<feature type="compositionally biased region" description="Pro residues" evidence="6">
    <location>
        <begin position="370"/>
        <end position="379"/>
    </location>
</feature>
<evidence type="ECO:0000256" key="3">
    <source>
        <dbReference type="ARBA" id="ARBA00022777"/>
    </source>
</evidence>
<keyword evidence="1" id="KW-0808">Transferase</keyword>
<evidence type="ECO:0000313" key="9">
    <source>
        <dbReference type="EMBL" id="GGM98654.1"/>
    </source>
</evidence>
<organism evidence="9 10">
    <name type="scientific">Terrabacter tumescens</name>
    <dbReference type="NCBI Taxonomy" id="60443"/>
    <lineage>
        <taxon>Bacteria</taxon>
        <taxon>Bacillati</taxon>
        <taxon>Actinomycetota</taxon>
        <taxon>Actinomycetes</taxon>
        <taxon>Micrococcales</taxon>
        <taxon>Intrasporangiaceae</taxon>
        <taxon>Terrabacter</taxon>
    </lineage>
</organism>
<reference evidence="10" key="1">
    <citation type="journal article" date="2019" name="Int. J. Syst. Evol. Microbiol.">
        <title>The Global Catalogue of Microorganisms (GCM) 10K type strain sequencing project: providing services to taxonomists for standard genome sequencing and annotation.</title>
        <authorList>
            <consortium name="The Broad Institute Genomics Platform"/>
            <consortium name="The Broad Institute Genome Sequencing Center for Infectious Disease"/>
            <person name="Wu L."/>
            <person name="Ma J."/>
        </authorList>
    </citation>
    <scope>NUCLEOTIDE SEQUENCE [LARGE SCALE GENOMIC DNA]</scope>
    <source>
        <strain evidence="10">JCM 1365</strain>
    </source>
</reference>
<dbReference type="PANTHER" id="PTHR43289:SF34">
    <property type="entry name" value="SERINE_THREONINE-PROTEIN KINASE YBDM-RELATED"/>
    <property type="match status" value="1"/>
</dbReference>
<keyword evidence="7" id="KW-0812">Transmembrane</keyword>
<feature type="region of interest" description="Disordered" evidence="6">
    <location>
        <begin position="1"/>
        <end position="41"/>
    </location>
</feature>
<sequence>MTAYDRTERVPAPRPGARTGGVPVSQRPGGPAPGGIPGQQRIGPYRLIEEIGEGGMGVVHLALDPRGRAVAIKVLRAHVAHDTDARQRLSREVDTLSRIRDARVASVIDADVMAPRPYIVTRYVPGPALDEVVEDHGPLAPADLLRLARGIAEAIRAIHACGVVHRDIKPGNVLLEDGDPVLIDFGIAHLQDDVRHTVGGLVMGTPGYLSPELVEGAAITDATDWWGWAATITYAASGRPPFGRARMDAVLTRVRAGDVDLDGVDPRLVPLLRASLSPDPRRRPHADEVIAALELYAAGHAATVPTPSGTPWDDGRVGAVPGETQVVQGGSTAVLPHVAPTAVQPTVNPTAYPPAYPPAQPATDAQVRWAPPPTGPRAPEPTAYDHWDDEGEAGHAPADGYWADEEWAEEEPEQREGDPRIGMPMRTGLLAAFGAAWVGALMAWPGIAILVLTGLSVLARATDRSVTALVLRRYDYGRRRSDVPFAVVSSPWHLVLGVIATAVGMLLPVAVALAGIFAGALLLAGTQGTDLGPGAPITLAVGGVLGMLMLWWGPGGASLRRGSRSIARRVVPAGLASQIVAGLLVVAGIAAALVALQNGQSITWNPFSGNPFGA</sequence>
<dbReference type="Pfam" id="PF00069">
    <property type="entry name" value="Pkinase"/>
    <property type="match status" value="1"/>
</dbReference>
<evidence type="ECO:0000313" key="10">
    <source>
        <dbReference type="Proteomes" id="UP000623461"/>
    </source>
</evidence>
<dbReference type="RefSeq" id="WP_030199782.1">
    <property type="nucleotide sequence ID" value="NZ_BMNZ01000005.1"/>
</dbReference>
<evidence type="ECO:0000259" key="8">
    <source>
        <dbReference type="PROSITE" id="PS50011"/>
    </source>
</evidence>
<evidence type="ECO:0000256" key="1">
    <source>
        <dbReference type="ARBA" id="ARBA00022679"/>
    </source>
</evidence>
<dbReference type="InterPro" id="IPR008271">
    <property type="entry name" value="Ser/Thr_kinase_AS"/>
</dbReference>
<feature type="compositionally biased region" description="Basic and acidic residues" evidence="6">
    <location>
        <begin position="1"/>
        <end position="11"/>
    </location>
</feature>
<feature type="transmembrane region" description="Helical" evidence="7">
    <location>
        <begin position="535"/>
        <end position="553"/>
    </location>
</feature>
<dbReference type="CDD" id="cd14014">
    <property type="entry name" value="STKc_PknB_like"/>
    <property type="match status" value="1"/>
</dbReference>
<dbReference type="EMBL" id="BMNZ01000005">
    <property type="protein sequence ID" value="GGM98654.1"/>
    <property type="molecule type" value="Genomic_DNA"/>
</dbReference>
<keyword evidence="10" id="KW-1185">Reference proteome</keyword>
<comment type="caution">
    <text evidence="9">The sequence shown here is derived from an EMBL/GenBank/DDBJ whole genome shotgun (WGS) entry which is preliminary data.</text>
</comment>
<dbReference type="PROSITE" id="PS50011">
    <property type="entry name" value="PROTEIN_KINASE_DOM"/>
    <property type="match status" value="1"/>
</dbReference>
<dbReference type="PANTHER" id="PTHR43289">
    <property type="entry name" value="MITOGEN-ACTIVATED PROTEIN KINASE KINASE KINASE 20-RELATED"/>
    <property type="match status" value="1"/>
</dbReference>
<dbReference type="SUPFAM" id="SSF56112">
    <property type="entry name" value="Protein kinase-like (PK-like)"/>
    <property type="match status" value="1"/>
</dbReference>
<dbReference type="InterPro" id="IPR011009">
    <property type="entry name" value="Kinase-like_dom_sf"/>
</dbReference>
<accession>A0ABQ2I2J8</accession>
<keyword evidence="7" id="KW-1133">Transmembrane helix</keyword>
<protein>
    <submittedName>
        <fullName evidence="9">Serine/threonine protein kinase</fullName>
    </submittedName>
</protein>
<evidence type="ECO:0000256" key="2">
    <source>
        <dbReference type="ARBA" id="ARBA00022741"/>
    </source>
</evidence>
<dbReference type="InterPro" id="IPR017441">
    <property type="entry name" value="Protein_kinase_ATP_BS"/>
</dbReference>
<keyword evidence="2 5" id="KW-0547">Nucleotide-binding</keyword>
<evidence type="ECO:0000256" key="7">
    <source>
        <dbReference type="SAM" id="Phobius"/>
    </source>
</evidence>
<feature type="transmembrane region" description="Helical" evidence="7">
    <location>
        <begin position="573"/>
        <end position="596"/>
    </location>
</feature>
<feature type="binding site" evidence="5">
    <location>
        <position position="73"/>
    </location>
    <ligand>
        <name>ATP</name>
        <dbReference type="ChEBI" id="CHEBI:30616"/>
    </ligand>
</feature>
<proteinExistence type="predicted"/>
<dbReference type="Proteomes" id="UP000623461">
    <property type="component" value="Unassembled WGS sequence"/>
</dbReference>
<keyword evidence="7" id="KW-0472">Membrane</keyword>
<dbReference type="InterPro" id="IPR000719">
    <property type="entry name" value="Prot_kinase_dom"/>
</dbReference>
<dbReference type="PROSITE" id="PS00108">
    <property type="entry name" value="PROTEIN_KINASE_ST"/>
    <property type="match status" value="1"/>
</dbReference>
<feature type="region of interest" description="Disordered" evidence="6">
    <location>
        <begin position="360"/>
        <end position="398"/>
    </location>
</feature>
<feature type="transmembrane region" description="Helical" evidence="7">
    <location>
        <begin position="494"/>
        <end position="523"/>
    </location>
</feature>
<name>A0ABQ2I2J8_9MICO</name>
<feature type="domain" description="Protein kinase" evidence="8">
    <location>
        <begin position="45"/>
        <end position="296"/>
    </location>
</feature>
<gene>
    <name evidence="9" type="ORF">GCM10009721_26930</name>
</gene>
<keyword evidence="9" id="KW-0723">Serine/threonine-protein kinase</keyword>